<accession>A0ABW0XM38</accession>
<feature type="chain" id="PRO_5046557272" evidence="1">
    <location>
        <begin position="24"/>
        <end position="379"/>
    </location>
</feature>
<gene>
    <name evidence="3" type="ORF">ACFP2V_12835</name>
</gene>
<protein>
    <submittedName>
        <fullName evidence="3">Alpha/beta hydrolase</fullName>
    </submittedName>
</protein>
<evidence type="ECO:0000259" key="2">
    <source>
        <dbReference type="Pfam" id="PF00561"/>
    </source>
</evidence>
<evidence type="ECO:0000313" key="3">
    <source>
        <dbReference type="EMBL" id="MFC5670970.1"/>
    </source>
</evidence>
<dbReference type="PANTHER" id="PTHR12277">
    <property type="entry name" value="ALPHA/BETA HYDROLASE DOMAIN-CONTAINING PROTEIN"/>
    <property type="match status" value="1"/>
</dbReference>
<dbReference type="RefSeq" id="WP_381210179.1">
    <property type="nucleotide sequence ID" value="NZ_JBHSPC010000032.1"/>
</dbReference>
<feature type="domain" description="AB hydrolase-1" evidence="2">
    <location>
        <begin position="157"/>
        <end position="271"/>
    </location>
</feature>
<dbReference type="Pfam" id="PF00561">
    <property type="entry name" value="Abhydrolase_1"/>
    <property type="match status" value="1"/>
</dbReference>
<dbReference type="GO" id="GO:0016787">
    <property type="term" value="F:hydrolase activity"/>
    <property type="evidence" value="ECO:0007669"/>
    <property type="project" value="UniProtKB-KW"/>
</dbReference>
<dbReference type="InterPro" id="IPR000073">
    <property type="entry name" value="AB_hydrolase_1"/>
</dbReference>
<proteinExistence type="predicted"/>
<dbReference type="Gene3D" id="3.40.50.1820">
    <property type="entry name" value="alpha/beta hydrolase"/>
    <property type="match status" value="1"/>
</dbReference>
<organism evidence="3 4">
    <name type="scientific">Streptomyces incanus</name>
    <dbReference type="NCBI Taxonomy" id="887453"/>
    <lineage>
        <taxon>Bacteria</taxon>
        <taxon>Bacillati</taxon>
        <taxon>Actinomycetota</taxon>
        <taxon>Actinomycetes</taxon>
        <taxon>Kitasatosporales</taxon>
        <taxon>Streptomycetaceae</taxon>
        <taxon>Streptomyces</taxon>
    </lineage>
</organism>
<name>A0ABW0XM38_9ACTN</name>
<feature type="signal peptide" evidence="1">
    <location>
        <begin position="1"/>
        <end position="23"/>
    </location>
</feature>
<dbReference type="InterPro" id="IPR029058">
    <property type="entry name" value="AB_hydrolase_fold"/>
</dbReference>
<keyword evidence="3" id="KW-0378">Hydrolase</keyword>
<evidence type="ECO:0000313" key="4">
    <source>
        <dbReference type="Proteomes" id="UP001596183"/>
    </source>
</evidence>
<comment type="caution">
    <text evidence="3">The sequence shown here is derived from an EMBL/GenBank/DDBJ whole genome shotgun (WGS) entry which is preliminary data.</text>
</comment>
<keyword evidence="4" id="KW-1185">Reference proteome</keyword>
<reference evidence="4" key="1">
    <citation type="journal article" date="2019" name="Int. J. Syst. Evol. Microbiol.">
        <title>The Global Catalogue of Microorganisms (GCM) 10K type strain sequencing project: providing services to taxonomists for standard genome sequencing and annotation.</title>
        <authorList>
            <consortium name="The Broad Institute Genomics Platform"/>
            <consortium name="The Broad Institute Genome Sequencing Center for Infectious Disease"/>
            <person name="Wu L."/>
            <person name="Ma J."/>
        </authorList>
    </citation>
    <scope>NUCLEOTIDE SEQUENCE [LARGE SCALE GENOMIC DNA]</scope>
    <source>
        <strain evidence="4">JCM 13852</strain>
    </source>
</reference>
<evidence type="ECO:0000256" key="1">
    <source>
        <dbReference type="SAM" id="SignalP"/>
    </source>
</evidence>
<keyword evidence="1" id="KW-0732">Signal</keyword>
<dbReference type="PANTHER" id="PTHR12277:SF79">
    <property type="entry name" value="XAA-PRO DIPEPTIDYL-PEPTIDASE-RELATED"/>
    <property type="match status" value="1"/>
</dbReference>
<dbReference type="SUPFAM" id="SSF53474">
    <property type="entry name" value="alpha/beta-Hydrolases"/>
    <property type="match status" value="1"/>
</dbReference>
<sequence>MRTARATAAAVTAVIGASVAAVAIGRFASDAALKAPPGRPLPTEPRLTVHGTAAGQVTLTRHLVALRPGRYGLSGDGTHAVVGPVLDGVPDSADTVVRRLERVMRGALEPGDRVWLTPNLYVGDPGTALGLAHTDIDVPGELGPLPAWFVPGVRDTWVIAVHGLGATREHAMNLMEFLHRHDFPVLVPSYRGDQGAPRSPDGLNHLGETEWRDLDAAIRYAMDAGARQVVLLGWSTGATMALRAAARSKLRDHVAGLVLDSPVLSWESTLRALAAARRVPGALLPLAVRAAQGRIGRHGDHHGGRHLDTPGPERLGVPTLIVHGSGDTVAPWQLSRRMAAAQPNMVILHVVADAPHGAMWNADPDTYEEALRRFLTPFM</sequence>
<dbReference type="EMBL" id="JBHSPC010000032">
    <property type="protein sequence ID" value="MFC5670970.1"/>
    <property type="molecule type" value="Genomic_DNA"/>
</dbReference>
<dbReference type="Proteomes" id="UP001596183">
    <property type="component" value="Unassembled WGS sequence"/>
</dbReference>